<dbReference type="GO" id="GO:0004185">
    <property type="term" value="F:serine-type carboxypeptidase activity"/>
    <property type="evidence" value="ECO:0007669"/>
    <property type="project" value="InterPro"/>
</dbReference>
<protein>
    <recommendedName>
        <fullName evidence="9">Carboxypeptidase</fullName>
    </recommendedName>
</protein>
<gene>
    <name evidence="7" type="ORF">M422DRAFT_28501</name>
</gene>
<reference evidence="7 8" key="1">
    <citation type="submission" date="2014-06" db="EMBL/GenBank/DDBJ databases">
        <title>Evolutionary Origins and Diversification of the Mycorrhizal Mutualists.</title>
        <authorList>
            <consortium name="DOE Joint Genome Institute"/>
            <consortium name="Mycorrhizal Genomics Consortium"/>
            <person name="Kohler A."/>
            <person name="Kuo A."/>
            <person name="Nagy L.G."/>
            <person name="Floudas D."/>
            <person name="Copeland A."/>
            <person name="Barry K.W."/>
            <person name="Cichocki N."/>
            <person name="Veneault-Fourrey C."/>
            <person name="LaButti K."/>
            <person name="Lindquist E.A."/>
            <person name="Lipzen A."/>
            <person name="Lundell T."/>
            <person name="Morin E."/>
            <person name="Murat C."/>
            <person name="Riley R."/>
            <person name="Ohm R."/>
            <person name="Sun H."/>
            <person name="Tunlid A."/>
            <person name="Henrissat B."/>
            <person name="Grigoriev I.V."/>
            <person name="Hibbett D.S."/>
            <person name="Martin F."/>
        </authorList>
    </citation>
    <scope>NUCLEOTIDE SEQUENCE [LARGE SCALE GENOMIC DNA]</scope>
    <source>
        <strain evidence="7 8">SS14</strain>
    </source>
</reference>
<feature type="region of interest" description="Disordered" evidence="6">
    <location>
        <begin position="539"/>
        <end position="565"/>
    </location>
</feature>
<evidence type="ECO:0000256" key="6">
    <source>
        <dbReference type="SAM" id="MobiDB-lite"/>
    </source>
</evidence>
<comment type="similarity">
    <text evidence="1">Belongs to the peptidase S10 family.</text>
</comment>
<dbReference type="InterPro" id="IPR001563">
    <property type="entry name" value="Peptidase_S10"/>
</dbReference>
<dbReference type="Pfam" id="PF00450">
    <property type="entry name" value="Peptidase_S10"/>
    <property type="match status" value="2"/>
</dbReference>
<dbReference type="Proteomes" id="UP000054279">
    <property type="component" value="Unassembled WGS sequence"/>
</dbReference>
<feature type="compositionally biased region" description="Polar residues" evidence="6">
    <location>
        <begin position="539"/>
        <end position="557"/>
    </location>
</feature>
<dbReference type="HOGENOM" id="CLU_440163_0_0_1"/>
<accession>A0A0C9VW28</accession>
<dbReference type="PANTHER" id="PTHR11802:SF479">
    <property type="entry name" value="CARBOXYPEPTIDASE"/>
    <property type="match status" value="1"/>
</dbReference>
<keyword evidence="2" id="KW-0121">Carboxypeptidase</keyword>
<dbReference type="EMBL" id="KN837099">
    <property type="protein sequence ID" value="KIJ47957.1"/>
    <property type="molecule type" value="Genomic_DNA"/>
</dbReference>
<keyword evidence="8" id="KW-1185">Reference proteome</keyword>
<dbReference type="PRINTS" id="PR00724">
    <property type="entry name" value="CRBOXYPTASEC"/>
</dbReference>
<dbReference type="InterPro" id="IPR029058">
    <property type="entry name" value="AB_hydrolase_fold"/>
</dbReference>
<dbReference type="GO" id="GO:0006508">
    <property type="term" value="P:proteolysis"/>
    <property type="evidence" value="ECO:0007669"/>
    <property type="project" value="UniProtKB-KW"/>
</dbReference>
<name>A0A0C9VW28_SPHS4</name>
<evidence type="ECO:0000313" key="8">
    <source>
        <dbReference type="Proteomes" id="UP000054279"/>
    </source>
</evidence>
<proteinExistence type="inferred from homology"/>
<dbReference type="AlphaFoldDB" id="A0A0C9VW28"/>
<sequence length="590" mass="63688">MSGPWGIWLNGGPGSSSLVGLFYENGPIHLSPANGSMIPNNFSWDTLMDMFWIDQPVGTGYSTADDEGYINDEDQMGEDFFGFLSNLVQVFPSLQKRPFYLMGERIYLGTYIPYIVKTYFGLSNPPVKLIKFAIGDGSLGSDALVSSISMVNVLETYPQLIDYDQDVFNYFKEQQHLCGYDLNFTYPQNGHFPPLRDIFSTGNTILRNLRLSLHAPFKSPMKSLLASATTSKEGTQIRTRNSKRDLTGRANGTIDPFYECDLFDELLDYALNFTLPWSNIIKADPNGFGVDVYDIPDALDPAPLNIGDLSLGGGISNFLNDNTVRTALHAPTSKDWAASFSPYPFQNNATNFEKAGSGGTNEQGDPSNPTDFLTQLATNSSQRNVSWVIYSGNDDMLVAHFGSQAAIQNTTFGGIQGFSKPPSTPWFGDDGQMAGIVHQERNVTFVLFKDSGHLVPQYQPERALTFVREFILGSNKNGTVNSDGSIVGGNSTTFVNNVLPGFTNPIFTGSGTTAGSTFWPSATIAAWESFIATAAPTIPASQQTGSGTPTISASQQTGSGGRSGNSASKINGANLVLIILAGVLIGASLV</sequence>
<evidence type="ECO:0008006" key="9">
    <source>
        <dbReference type="Google" id="ProtNLM"/>
    </source>
</evidence>
<dbReference type="PANTHER" id="PTHR11802">
    <property type="entry name" value="SERINE PROTEASE FAMILY S10 SERINE CARBOXYPEPTIDASE"/>
    <property type="match status" value="1"/>
</dbReference>
<evidence type="ECO:0000256" key="4">
    <source>
        <dbReference type="ARBA" id="ARBA00022801"/>
    </source>
</evidence>
<dbReference type="OrthoDB" id="443318at2759"/>
<keyword evidence="4" id="KW-0378">Hydrolase</keyword>
<dbReference type="Gene3D" id="3.40.50.1820">
    <property type="entry name" value="alpha/beta hydrolase"/>
    <property type="match status" value="1"/>
</dbReference>
<evidence type="ECO:0000256" key="5">
    <source>
        <dbReference type="ARBA" id="ARBA00023180"/>
    </source>
</evidence>
<organism evidence="7 8">
    <name type="scientific">Sphaerobolus stellatus (strain SS14)</name>
    <dbReference type="NCBI Taxonomy" id="990650"/>
    <lineage>
        <taxon>Eukaryota</taxon>
        <taxon>Fungi</taxon>
        <taxon>Dikarya</taxon>
        <taxon>Basidiomycota</taxon>
        <taxon>Agaricomycotina</taxon>
        <taxon>Agaricomycetes</taxon>
        <taxon>Phallomycetidae</taxon>
        <taxon>Geastrales</taxon>
        <taxon>Sphaerobolaceae</taxon>
        <taxon>Sphaerobolus</taxon>
    </lineage>
</organism>
<evidence type="ECO:0000256" key="2">
    <source>
        <dbReference type="ARBA" id="ARBA00022645"/>
    </source>
</evidence>
<keyword evidence="5" id="KW-0325">Glycoprotein</keyword>
<evidence type="ECO:0000256" key="1">
    <source>
        <dbReference type="ARBA" id="ARBA00009431"/>
    </source>
</evidence>
<evidence type="ECO:0000256" key="3">
    <source>
        <dbReference type="ARBA" id="ARBA00022670"/>
    </source>
</evidence>
<evidence type="ECO:0000313" key="7">
    <source>
        <dbReference type="EMBL" id="KIJ47957.1"/>
    </source>
</evidence>
<keyword evidence="3" id="KW-0645">Protease</keyword>
<dbReference type="SUPFAM" id="SSF53474">
    <property type="entry name" value="alpha/beta-Hydrolases"/>
    <property type="match status" value="1"/>
</dbReference>